<dbReference type="InterPro" id="IPR024932">
    <property type="entry name" value="ApbE"/>
</dbReference>
<keyword evidence="4" id="KW-0285">Flavoprotein</keyword>
<feature type="region of interest" description="Disordered" evidence="11">
    <location>
        <begin position="252"/>
        <end position="271"/>
    </location>
</feature>
<dbReference type="GO" id="GO:0016740">
    <property type="term" value="F:transferase activity"/>
    <property type="evidence" value="ECO:0007669"/>
    <property type="project" value="UniProtKB-KW"/>
</dbReference>
<dbReference type="Gene3D" id="3.10.520.10">
    <property type="entry name" value="ApbE-like domains"/>
    <property type="match status" value="1"/>
</dbReference>
<evidence type="ECO:0000256" key="6">
    <source>
        <dbReference type="ARBA" id="ARBA00022723"/>
    </source>
</evidence>
<dbReference type="PANTHER" id="PTHR30040">
    <property type="entry name" value="THIAMINE BIOSYNTHESIS LIPOPROTEIN APBE"/>
    <property type="match status" value="1"/>
</dbReference>
<feature type="compositionally biased region" description="Polar residues" evidence="11">
    <location>
        <begin position="253"/>
        <end position="263"/>
    </location>
</feature>
<evidence type="ECO:0000256" key="8">
    <source>
        <dbReference type="ARBA" id="ARBA00022842"/>
    </source>
</evidence>
<evidence type="ECO:0000256" key="4">
    <source>
        <dbReference type="ARBA" id="ARBA00022630"/>
    </source>
</evidence>
<keyword evidence="8" id="KW-0460">Magnesium</keyword>
<dbReference type="RefSeq" id="WP_369341142.1">
    <property type="nucleotide sequence ID" value="NZ_CP129675.1"/>
</dbReference>
<evidence type="ECO:0000256" key="2">
    <source>
        <dbReference type="ARBA" id="ARBA00011955"/>
    </source>
</evidence>
<evidence type="ECO:0000313" key="13">
    <source>
        <dbReference type="EMBL" id="XDS48945.1"/>
    </source>
</evidence>
<dbReference type="KEGG" id="bfk:QN062_07145"/>
<dbReference type="GO" id="GO:0046872">
    <property type="term" value="F:metal ion binding"/>
    <property type="evidence" value="ECO:0007669"/>
    <property type="project" value="UniProtKB-KW"/>
</dbReference>
<evidence type="ECO:0000256" key="10">
    <source>
        <dbReference type="ARBA" id="ARBA00048540"/>
    </source>
</evidence>
<dbReference type="PANTHER" id="PTHR30040:SF2">
    <property type="entry name" value="FAD:PROTEIN FMN TRANSFERASE"/>
    <property type="match status" value="1"/>
</dbReference>
<feature type="compositionally biased region" description="Polar residues" evidence="11">
    <location>
        <begin position="173"/>
        <end position="190"/>
    </location>
</feature>
<keyword evidence="7" id="KW-0274">FAD</keyword>
<dbReference type="AlphaFoldDB" id="A0AB39UJV9"/>
<dbReference type="SUPFAM" id="SSF143631">
    <property type="entry name" value="ApbE-like"/>
    <property type="match status" value="1"/>
</dbReference>
<name>A0AB39UJV9_9BIFI</name>
<evidence type="ECO:0000256" key="11">
    <source>
        <dbReference type="SAM" id="MobiDB-lite"/>
    </source>
</evidence>
<accession>A0AB39UJV9</accession>
<dbReference type="Pfam" id="PF02424">
    <property type="entry name" value="ApbE"/>
    <property type="match status" value="1"/>
</dbReference>
<dbReference type="EMBL" id="CP129683">
    <property type="protein sequence ID" value="XDS50170.1"/>
    <property type="molecule type" value="Genomic_DNA"/>
</dbReference>
<dbReference type="EC" id="2.7.1.180" evidence="2"/>
<dbReference type="InterPro" id="IPR003374">
    <property type="entry name" value="ApbE-like_sf"/>
</dbReference>
<evidence type="ECO:0000256" key="9">
    <source>
        <dbReference type="ARBA" id="ARBA00031306"/>
    </source>
</evidence>
<protein>
    <recommendedName>
        <fullName evidence="3">FAD:protein FMN transferase</fullName>
        <ecNumber evidence="2">2.7.1.180</ecNumber>
    </recommendedName>
    <alternativeName>
        <fullName evidence="9">Flavin transferase</fullName>
    </alternativeName>
</protein>
<feature type="region of interest" description="Disordered" evidence="11">
    <location>
        <begin position="172"/>
        <end position="192"/>
    </location>
</feature>
<dbReference type="EMBL" id="CP129682">
    <property type="protein sequence ID" value="XDS48945.1"/>
    <property type="molecule type" value="Genomic_DNA"/>
</dbReference>
<evidence type="ECO:0000313" key="12">
    <source>
        <dbReference type="EMBL" id="XDS46276.1"/>
    </source>
</evidence>
<evidence type="ECO:0000256" key="7">
    <source>
        <dbReference type="ARBA" id="ARBA00022827"/>
    </source>
</evidence>
<evidence type="ECO:0000256" key="5">
    <source>
        <dbReference type="ARBA" id="ARBA00022679"/>
    </source>
</evidence>
<keyword evidence="6" id="KW-0479">Metal-binding</keyword>
<evidence type="ECO:0000256" key="3">
    <source>
        <dbReference type="ARBA" id="ARBA00016337"/>
    </source>
</evidence>
<evidence type="ECO:0000313" key="14">
    <source>
        <dbReference type="EMBL" id="XDS50170.1"/>
    </source>
</evidence>
<reference evidence="13" key="1">
    <citation type="submission" date="2023-07" db="EMBL/GenBank/DDBJ databases">
        <title>Bifidobacterium aquikefiriaerophilum sp. nov. and Bifidobacterium eccum sp. nov., isolated from water kefir.</title>
        <authorList>
            <person name="Breselge S."/>
            <person name="Bellassi P."/>
            <person name="Barcenilla C."/>
            <person name="Alvarez-Ordonez A."/>
            <person name="Morelli L."/>
            <person name="Cotter P.D."/>
        </authorList>
    </citation>
    <scope>NUCLEOTIDE SEQUENCE</scope>
    <source>
        <strain evidence="14">WK012_4_13</strain>
        <strain evidence="13">WK013_4_14</strain>
        <strain evidence="12">WK048_4_13</strain>
    </source>
</reference>
<dbReference type="EMBL" id="CP129675">
    <property type="protein sequence ID" value="XDS46276.1"/>
    <property type="molecule type" value="Genomic_DNA"/>
</dbReference>
<organism evidence="13">
    <name type="scientific">Bifidobacterium fermentum</name>
    <dbReference type="NCBI Taxonomy" id="3059035"/>
    <lineage>
        <taxon>Bacteria</taxon>
        <taxon>Bacillati</taxon>
        <taxon>Actinomycetota</taxon>
        <taxon>Actinomycetes</taxon>
        <taxon>Bifidobacteriales</taxon>
        <taxon>Bifidobacteriaceae</taxon>
        <taxon>Bifidobacterium</taxon>
    </lineage>
</organism>
<sequence length="369" mass="39370">MSALSHIVTFPEALGTGIVIAFDKPAAQGFQAMTTSLIEGYERELSRFRDDSTVSAMAHARHGGSFEFSSGLAPLFDIYDALYRSTSGAIDPLIGADLVRLGYGPDLSFEMQADAFERNGAVNGRACWPDAVERDGATLRTHRAVQLDFGAVGNGFLVDMISQRIDSLDDAASESTASRTPGPTLGSTSKSESEYVIDAGGDLRIHTSQPQSIALEDPSDTSKAIGTASLCDASLCASAPSRRHWFVKDPRPSQIQETAQDGRQPQGHGGMAHESQLILMHHLLNAIDGTPVRDIAASWVCLATASARLHGIDHPTAWADGISTALFVTDPGILASNLSQNVTFDCAVLDSHRQAGMSAHFPGRFFTHE</sequence>
<gene>
    <name evidence="14" type="ORF">QN062_07145</name>
    <name evidence="13" type="ORF">QN216_01345</name>
    <name evidence="12" type="ORF">QN217_09110</name>
</gene>
<evidence type="ECO:0000256" key="1">
    <source>
        <dbReference type="ARBA" id="ARBA00001946"/>
    </source>
</evidence>
<comment type="cofactor">
    <cofactor evidence="1">
        <name>Mg(2+)</name>
        <dbReference type="ChEBI" id="CHEBI:18420"/>
    </cofactor>
</comment>
<comment type="catalytic activity">
    <reaction evidence="10">
        <text>L-threonyl-[protein] + FAD = FMN-L-threonyl-[protein] + AMP + H(+)</text>
        <dbReference type="Rhea" id="RHEA:36847"/>
        <dbReference type="Rhea" id="RHEA-COMP:11060"/>
        <dbReference type="Rhea" id="RHEA-COMP:11061"/>
        <dbReference type="ChEBI" id="CHEBI:15378"/>
        <dbReference type="ChEBI" id="CHEBI:30013"/>
        <dbReference type="ChEBI" id="CHEBI:57692"/>
        <dbReference type="ChEBI" id="CHEBI:74257"/>
        <dbReference type="ChEBI" id="CHEBI:456215"/>
        <dbReference type="EC" id="2.7.1.180"/>
    </reaction>
</comment>
<keyword evidence="5 13" id="KW-0808">Transferase</keyword>
<proteinExistence type="predicted"/>